<name>A0A151SI38_CAJCA</name>
<evidence type="ECO:0000313" key="9">
    <source>
        <dbReference type="EMBL" id="KYP54462.1"/>
    </source>
</evidence>
<proteinExistence type="predicted"/>
<keyword evidence="1" id="KW-0645">Protease</keyword>
<dbReference type="Gene3D" id="3.10.10.10">
    <property type="entry name" value="HIV Type 1 Reverse Transcriptase, subunit A, domain 1"/>
    <property type="match status" value="1"/>
</dbReference>
<keyword evidence="2" id="KW-0808">Transferase</keyword>
<dbReference type="GO" id="GO:0004519">
    <property type="term" value="F:endonuclease activity"/>
    <property type="evidence" value="ECO:0007669"/>
    <property type="project" value="UniProtKB-KW"/>
</dbReference>
<dbReference type="InterPro" id="IPR053134">
    <property type="entry name" value="RNA-dir_DNA_polymerase"/>
</dbReference>
<dbReference type="GO" id="GO:0008233">
    <property type="term" value="F:peptidase activity"/>
    <property type="evidence" value="ECO:0007669"/>
    <property type="project" value="UniProtKB-KW"/>
</dbReference>
<sequence length="147" mass="17488">MVRLNMSQWGALVLLVKKKDVGAKLCINYQYLNKLTIKKKYLLPTIDNLIDQLKFSKIDLGSSYHQIRMKESDIPKTTFRTRYGHYEYVVMPFGVTNAPTVFINYMNRIFIPFLDRFVVVFIDDIFIYSRPLEEHQEHSRLVFEVTR</sequence>
<keyword evidence="5" id="KW-0255">Endonuclease</keyword>
<evidence type="ECO:0000256" key="2">
    <source>
        <dbReference type="ARBA" id="ARBA00022679"/>
    </source>
</evidence>
<dbReference type="PROSITE" id="PS50878">
    <property type="entry name" value="RT_POL"/>
    <property type="match status" value="1"/>
</dbReference>
<keyword evidence="6" id="KW-0378">Hydrolase</keyword>
<gene>
    <name evidence="9" type="ORF">KK1_000650</name>
</gene>
<dbReference type="SUPFAM" id="SSF56672">
    <property type="entry name" value="DNA/RNA polymerases"/>
    <property type="match status" value="1"/>
</dbReference>
<dbReference type="InterPro" id="IPR043502">
    <property type="entry name" value="DNA/RNA_pol_sf"/>
</dbReference>
<dbReference type="Gene3D" id="3.30.70.270">
    <property type="match status" value="1"/>
</dbReference>
<evidence type="ECO:0000313" key="10">
    <source>
        <dbReference type="Proteomes" id="UP000075243"/>
    </source>
</evidence>
<dbReference type="PANTHER" id="PTHR24559">
    <property type="entry name" value="TRANSPOSON TY3-I GAG-POL POLYPROTEIN"/>
    <property type="match status" value="1"/>
</dbReference>
<evidence type="ECO:0000259" key="8">
    <source>
        <dbReference type="PROSITE" id="PS50878"/>
    </source>
</evidence>
<evidence type="ECO:0000256" key="1">
    <source>
        <dbReference type="ARBA" id="ARBA00022670"/>
    </source>
</evidence>
<protein>
    <submittedName>
        <fullName evidence="9">Transposon Ty3-G Gag-Pol polyprotein</fullName>
    </submittedName>
</protein>
<keyword evidence="4" id="KW-0540">Nuclease</keyword>
<dbReference type="InterPro" id="IPR043128">
    <property type="entry name" value="Rev_trsase/Diguanyl_cyclase"/>
</dbReference>
<dbReference type="AlphaFoldDB" id="A0A151SI38"/>
<reference evidence="9 10" key="1">
    <citation type="journal article" date="2012" name="Nat. Biotechnol.">
        <title>Draft genome sequence of pigeonpea (Cajanus cajan), an orphan legume crop of resource-poor farmers.</title>
        <authorList>
            <person name="Varshney R.K."/>
            <person name="Chen W."/>
            <person name="Li Y."/>
            <person name="Bharti A.K."/>
            <person name="Saxena R.K."/>
            <person name="Schlueter J.A."/>
            <person name="Donoghue M.T."/>
            <person name="Azam S."/>
            <person name="Fan G."/>
            <person name="Whaley A.M."/>
            <person name="Farmer A.D."/>
            <person name="Sheridan J."/>
            <person name="Iwata A."/>
            <person name="Tuteja R."/>
            <person name="Penmetsa R.V."/>
            <person name="Wu W."/>
            <person name="Upadhyaya H.D."/>
            <person name="Yang S.P."/>
            <person name="Shah T."/>
            <person name="Saxena K.B."/>
            <person name="Michael T."/>
            <person name="McCombie W.R."/>
            <person name="Yang B."/>
            <person name="Zhang G."/>
            <person name="Yang H."/>
            <person name="Wang J."/>
            <person name="Spillane C."/>
            <person name="Cook D.R."/>
            <person name="May G.D."/>
            <person name="Xu X."/>
            <person name="Jackson S.A."/>
        </authorList>
    </citation>
    <scope>NUCLEOTIDE SEQUENCE [LARGE SCALE GENOMIC DNA]</scope>
    <source>
        <strain evidence="10">cv. Asha</strain>
    </source>
</reference>
<dbReference type="Proteomes" id="UP000075243">
    <property type="component" value="Chromosome 11"/>
</dbReference>
<accession>A0A151SI38</accession>
<evidence type="ECO:0000256" key="7">
    <source>
        <dbReference type="ARBA" id="ARBA00022918"/>
    </source>
</evidence>
<evidence type="ECO:0000256" key="4">
    <source>
        <dbReference type="ARBA" id="ARBA00022722"/>
    </source>
</evidence>
<dbReference type="GO" id="GO:0003964">
    <property type="term" value="F:RNA-directed DNA polymerase activity"/>
    <property type="evidence" value="ECO:0007669"/>
    <property type="project" value="UniProtKB-KW"/>
</dbReference>
<dbReference type="FunFam" id="3.10.10.10:FF:000007">
    <property type="entry name" value="Retrovirus-related Pol polyprotein from transposon 17.6-like Protein"/>
    <property type="match status" value="1"/>
</dbReference>
<organism evidence="9 10">
    <name type="scientific">Cajanus cajan</name>
    <name type="common">Pigeon pea</name>
    <name type="synonym">Cajanus indicus</name>
    <dbReference type="NCBI Taxonomy" id="3821"/>
    <lineage>
        <taxon>Eukaryota</taxon>
        <taxon>Viridiplantae</taxon>
        <taxon>Streptophyta</taxon>
        <taxon>Embryophyta</taxon>
        <taxon>Tracheophyta</taxon>
        <taxon>Spermatophyta</taxon>
        <taxon>Magnoliopsida</taxon>
        <taxon>eudicotyledons</taxon>
        <taxon>Gunneridae</taxon>
        <taxon>Pentapetalae</taxon>
        <taxon>rosids</taxon>
        <taxon>fabids</taxon>
        <taxon>Fabales</taxon>
        <taxon>Fabaceae</taxon>
        <taxon>Papilionoideae</taxon>
        <taxon>50 kb inversion clade</taxon>
        <taxon>NPAAA clade</taxon>
        <taxon>indigoferoid/millettioid clade</taxon>
        <taxon>Phaseoleae</taxon>
        <taxon>Cajanus</taxon>
    </lineage>
</organism>
<keyword evidence="10" id="KW-1185">Reference proteome</keyword>
<dbReference type="EMBL" id="CM003613">
    <property type="protein sequence ID" value="KYP54462.1"/>
    <property type="molecule type" value="Genomic_DNA"/>
</dbReference>
<keyword evidence="7" id="KW-0695">RNA-directed DNA polymerase</keyword>
<evidence type="ECO:0000256" key="6">
    <source>
        <dbReference type="ARBA" id="ARBA00022801"/>
    </source>
</evidence>
<dbReference type="CDD" id="cd01647">
    <property type="entry name" value="RT_LTR"/>
    <property type="match status" value="1"/>
</dbReference>
<evidence type="ECO:0000256" key="5">
    <source>
        <dbReference type="ARBA" id="ARBA00022759"/>
    </source>
</evidence>
<dbReference type="Pfam" id="PF00078">
    <property type="entry name" value="RVT_1"/>
    <property type="match status" value="1"/>
</dbReference>
<dbReference type="InterPro" id="IPR000477">
    <property type="entry name" value="RT_dom"/>
</dbReference>
<dbReference type="PANTHER" id="PTHR24559:SF444">
    <property type="entry name" value="REVERSE TRANSCRIPTASE DOMAIN-CONTAINING PROTEIN"/>
    <property type="match status" value="1"/>
</dbReference>
<evidence type="ECO:0000256" key="3">
    <source>
        <dbReference type="ARBA" id="ARBA00022695"/>
    </source>
</evidence>
<feature type="domain" description="Reverse transcriptase" evidence="8">
    <location>
        <begin position="1"/>
        <end position="147"/>
    </location>
</feature>
<dbReference type="GO" id="GO:0006508">
    <property type="term" value="P:proteolysis"/>
    <property type="evidence" value="ECO:0007669"/>
    <property type="project" value="UniProtKB-KW"/>
</dbReference>
<dbReference type="Gramene" id="C.cajan_00631.t">
    <property type="protein sequence ID" value="C.cajan_00631.t"/>
    <property type="gene ID" value="C.cajan_00631"/>
</dbReference>
<keyword evidence="3" id="KW-0548">Nucleotidyltransferase</keyword>